<gene>
    <name evidence="2" type="ORF">AYI69_g704</name>
    <name evidence="1" type="ORF">AYI69_g9069</name>
</gene>
<accession>A0A1R1XF46</accession>
<name>A0A1R1XF46_9FUNG</name>
<dbReference type="EMBL" id="LSSM01005164">
    <property type="protein sequence ID" value="OMJ13252.1"/>
    <property type="molecule type" value="Genomic_DNA"/>
</dbReference>
<evidence type="ECO:0000313" key="2">
    <source>
        <dbReference type="EMBL" id="OMJ29774.1"/>
    </source>
</evidence>
<proteinExistence type="predicted"/>
<dbReference type="AlphaFoldDB" id="A0A1R1XF46"/>
<reference evidence="3" key="2">
    <citation type="submission" date="2017-01" db="EMBL/GenBank/DDBJ databases">
        <authorList>
            <person name="Wang Y."/>
            <person name="White M."/>
            <person name="Kvist S."/>
            <person name="Moncalvo J.-M."/>
        </authorList>
    </citation>
    <scope>NUCLEOTIDE SEQUENCE [LARGE SCALE GENOMIC DNA]</scope>
    <source>
        <strain evidence="3">ID-206-W2</strain>
    </source>
</reference>
<keyword evidence="3" id="KW-1185">Reference proteome</keyword>
<dbReference type="Proteomes" id="UP000187429">
    <property type="component" value="Unassembled WGS sequence"/>
</dbReference>
<dbReference type="EMBL" id="LSSM01000184">
    <property type="protein sequence ID" value="OMJ29774.1"/>
    <property type="molecule type" value="Genomic_DNA"/>
</dbReference>
<evidence type="ECO:0000313" key="1">
    <source>
        <dbReference type="EMBL" id="OMJ13252.1"/>
    </source>
</evidence>
<reference evidence="1" key="1">
    <citation type="submission" date="2017-01" db="EMBL/GenBank/DDBJ databases">
        <authorList>
            <person name="Mah S.A."/>
            <person name="Swanson W.J."/>
            <person name="Moy G.W."/>
            <person name="Vacquier V.D."/>
        </authorList>
    </citation>
    <scope>NUCLEOTIDE SEQUENCE [LARGE SCALE GENOMIC DNA]</scope>
    <source>
        <strain evidence="1">ID-206-W2</strain>
    </source>
</reference>
<protein>
    <submittedName>
        <fullName evidence="1">Uncharacterized protein</fullName>
    </submittedName>
</protein>
<comment type="caution">
    <text evidence="1">The sequence shown here is derived from an EMBL/GenBank/DDBJ whole genome shotgun (WGS) entry which is preliminary data.</text>
</comment>
<evidence type="ECO:0000313" key="3">
    <source>
        <dbReference type="Proteomes" id="UP000187429"/>
    </source>
</evidence>
<organism evidence="1 3">
    <name type="scientific">Smittium culicis</name>
    <dbReference type="NCBI Taxonomy" id="133412"/>
    <lineage>
        <taxon>Eukaryota</taxon>
        <taxon>Fungi</taxon>
        <taxon>Fungi incertae sedis</taxon>
        <taxon>Zoopagomycota</taxon>
        <taxon>Kickxellomycotina</taxon>
        <taxon>Harpellomycetes</taxon>
        <taxon>Harpellales</taxon>
        <taxon>Legeriomycetaceae</taxon>
        <taxon>Smittium</taxon>
    </lineage>
</organism>
<sequence length="104" mass="11614">MLNLPFPLCFSGIKYDLLYFKNDSGIFLKFFSSSTALVSDIFIDENEKFGGNFESILVLIRDLVSWQRTPTINVSGNTLFCSNSSLTERDDLTAVTSAITLSIQ</sequence>